<evidence type="ECO:0000256" key="7">
    <source>
        <dbReference type="ARBA" id="ARBA00023012"/>
    </source>
</evidence>
<evidence type="ECO:0000256" key="2">
    <source>
        <dbReference type="ARBA" id="ARBA00004370"/>
    </source>
</evidence>
<dbReference type="InterPro" id="IPR036890">
    <property type="entry name" value="HATPase_C_sf"/>
</dbReference>
<dbReference type="InterPro" id="IPR050351">
    <property type="entry name" value="BphY/WalK/GraS-like"/>
</dbReference>
<dbReference type="GO" id="GO:0000155">
    <property type="term" value="F:phosphorelay sensor kinase activity"/>
    <property type="evidence" value="ECO:0007669"/>
    <property type="project" value="InterPro"/>
</dbReference>
<dbReference type="SMART" id="SM00388">
    <property type="entry name" value="HisKA"/>
    <property type="match status" value="1"/>
</dbReference>
<dbReference type="GO" id="GO:0005886">
    <property type="term" value="C:plasma membrane"/>
    <property type="evidence" value="ECO:0007669"/>
    <property type="project" value="TreeGrafter"/>
</dbReference>
<dbReference type="Gene3D" id="1.10.287.130">
    <property type="match status" value="1"/>
</dbReference>
<comment type="subcellular location">
    <subcellularLocation>
        <location evidence="2">Membrane</location>
    </subcellularLocation>
</comment>
<evidence type="ECO:0000313" key="10">
    <source>
        <dbReference type="EMBL" id="PWT27833.1"/>
    </source>
</evidence>
<keyword evidence="5" id="KW-0808">Transferase</keyword>
<comment type="catalytic activity">
    <reaction evidence="1">
        <text>ATP + protein L-histidine = ADP + protein N-phospho-L-histidine.</text>
        <dbReference type="EC" id="2.7.13.3"/>
    </reaction>
</comment>
<proteinExistence type="predicted"/>
<dbReference type="InterPro" id="IPR005467">
    <property type="entry name" value="His_kinase_dom"/>
</dbReference>
<dbReference type="EC" id="2.7.13.3" evidence="3"/>
<accession>A0A317G569</accession>
<dbReference type="SMART" id="SM00387">
    <property type="entry name" value="HATPase_c"/>
    <property type="match status" value="1"/>
</dbReference>
<dbReference type="AlphaFoldDB" id="A0A317G569"/>
<name>A0A317G569_BUTFI</name>
<dbReference type="InterPro" id="IPR004358">
    <property type="entry name" value="Sig_transdc_His_kin-like_C"/>
</dbReference>
<dbReference type="Pfam" id="PF02518">
    <property type="entry name" value="HATPase_c"/>
    <property type="match status" value="1"/>
</dbReference>
<comment type="caution">
    <text evidence="10">The sequence shown here is derived from an EMBL/GenBank/DDBJ whole genome shotgun (WGS) entry which is preliminary data.</text>
</comment>
<dbReference type="CDD" id="cd00075">
    <property type="entry name" value="HATPase"/>
    <property type="match status" value="1"/>
</dbReference>
<evidence type="ECO:0000256" key="4">
    <source>
        <dbReference type="ARBA" id="ARBA00022553"/>
    </source>
</evidence>
<dbReference type="InterPro" id="IPR003594">
    <property type="entry name" value="HATPase_dom"/>
</dbReference>
<keyword evidence="8" id="KW-0812">Transmembrane</keyword>
<evidence type="ECO:0000256" key="1">
    <source>
        <dbReference type="ARBA" id="ARBA00000085"/>
    </source>
</evidence>
<reference evidence="10 11" key="1">
    <citation type="submission" date="2017-09" db="EMBL/GenBank/DDBJ databases">
        <title>High-quality draft genome sequence of Butyrivibrio fibrisolvens INBov1, isolated from cow rumen.</title>
        <authorList>
            <person name="Rodriguez Hernaez J."/>
            <person name="Rivarola M."/>
            <person name="Paniego N."/>
            <person name="Cravero S."/>
            <person name="Ceron Cucchi M."/>
            <person name="Martinez M.C."/>
        </authorList>
    </citation>
    <scope>NUCLEOTIDE SEQUENCE [LARGE SCALE GENOMIC DNA]</scope>
    <source>
        <strain evidence="10 11">INBov1</strain>
    </source>
</reference>
<keyword evidence="4" id="KW-0597">Phosphoprotein</keyword>
<feature type="transmembrane region" description="Helical" evidence="8">
    <location>
        <begin position="6"/>
        <end position="26"/>
    </location>
</feature>
<sequence>MIDKTFGHAATLKWRALVSILIVNIFRRYTDMFKRTRLKIMIFITTTVMLLLVGTVGAIALSSYIEEYNQTVGADKNGLLELFEYSVPDEDAAAKTGSEGDASLPRKDMEAQLSIIKRFVGVLIRNTFRIGLFIVILVFSLSYFIAGWILKPLEESYKRQKQFISDAGHELKTPVATIDANAELLYGDIGDNKWLDNIRYESRRMTELIRQLLDLVRTETVKNIKEDVDLGRIVMGSALVYEAVAFEKGYLIETDIDDDIVIHADKGQMEQLAAILIDNAIDHASGDGAINISLKKDRSRVILSISNPGDEITDEDMKNLFERFYRADKSHSDNGHYGLGLAIAKAIVTSHKGSISVKSGGGVNVFTVEL</sequence>
<evidence type="ECO:0000256" key="5">
    <source>
        <dbReference type="ARBA" id="ARBA00022679"/>
    </source>
</evidence>
<dbReference type="InterPro" id="IPR036097">
    <property type="entry name" value="HisK_dim/P_sf"/>
</dbReference>
<feature type="transmembrane region" description="Helical" evidence="8">
    <location>
        <begin position="130"/>
        <end position="150"/>
    </location>
</feature>
<keyword evidence="7" id="KW-0902">Two-component regulatory system</keyword>
<dbReference type="PROSITE" id="PS50109">
    <property type="entry name" value="HIS_KIN"/>
    <property type="match status" value="1"/>
</dbReference>
<dbReference type="SUPFAM" id="SSF47384">
    <property type="entry name" value="Homodimeric domain of signal transducing histidine kinase"/>
    <property type="match status" value="1"/>
</dbReference>
<dbReference type="GO" id="GO:0004721">
    <property type="term" value="F:phosphoprotein phosphatase activity"/>
    <property type="evidence" value="ECO:0007669"/>
    <property type="project" value="TreeGrafter"/>
</dbReference>
<evidence type="ECO:0000313" key="11">
    <source>
        <dbReference type="Proteomes" id="UP000245488"/>
    </source>
</evidence>
<evidence type="ECO:0000256" key="3">
    <source>
        <dbReference type="ARBA" id="ARBA00012438"/>
    </source>
</evidence>
<dbReference type="Proteomes" id="UP000245488">
    <property type="component" value="Chromosome"/>
</dbReference>
<dbReference type="InterPro" id="IPR003661">
    <property type="entry name" value="HisK_dim/P_dom"/>
</dbReference>
<keyword evidence="8" id="KW-1133">Transmembrane helix</keyword>
<organism evidence="10 11">
    <name type="scientific">Butyrivibrio fibrisolvens</name>
    <dbReference type="NCBI Taxonomy" id="831"/>
    <lineage>
        <taxon>Bacteria</taxon>
        <taxon>Bacillati</taxon>
        <taxon>Bacillota</taxon>
        <taxon>Clostridia</taxon>
        <taxon>Lachnospirales</taxon>
        <taxon>Lachnospiraceae</taxon>
        <taxon>Butyrivibrio</taxon>
    </lineage>
</organism>
<feature type="transmembrane region" description="Helical" evidence="8">
    <location>
        <begin position="38"/>
        <end position="65"/>
    </location>
</feature>
<dbReference type="EMBL" id="NXNG01000001">
    <property type="protein sequence ID" value="PWT27833.1"/>
    <property type="molecule type" value="Genomic_DNA"/>
</dbReference>
<keyword evidence="6" id="KW-0418">Kinase</keyword>
<dbReference type="PANTHER" id="PTHR45453">
    <property type="entry name" value="PHOSPHATE REGULON SENSOR PROTEIN PHOR"/>
    <property type="match status" value="1"/>
</dbReference>
<dbReference type="PANTHER" id="PTHR45453:SF1">
    <property type="entry name" value="PHOSPHATE REGULON SENSOR PROTEIN PHOR"/>
    <property type="match status" value="1"/>
</dbReference>
<evidence type="ECO:0000256" key="8">
    <source>
        <dbReference type="SAM" id="Phobius"/>
    </source>
</evidence>
<dbReference type="SUPFAM" id="SSF55874">
    <property type="entry name" value="ATPase domain of HSP90 chaperone/DNA topoisomerase II/histidine kinase"/>
    <property type="match status" value="1"/>
</dbReference>
<evidence type="ECO:0000256" key="6">
    <source>
        <dbReference type="ARBA" id="ARBA00022777"/>
    </source>
</evidence>
<dbReference type="PRINTS" id="PR00344">
    <property type="entry name" value="BCTRLSENSOR"/>
</dbReference>
<protein>
    <recommendedName>
        <fullName evidence="3">histidine kinase</fullName>
        <ecNumber evidence="3">2.7.13.3</ecNumber>
    </recommendedName>
</protein>
<dbReference type="CDD" id="cd00082">
    <property type="entry name" value="HisKA"/>
    <property type="match status" value="1"/>
</dbReference>
<feature type="domain" description="Histidine kinase" evidence="9">
    <location>
        <begin position="166"/>
        <end position="370"/>
    </location>
</feature>
<evidence type="ECO:0000259" key="9">
    <source>
        <dbReference type="PROSITE" id="PS50109"/>
    </source>
</evidence>
<keyword evidence="8" id="KW-0472">Membrane</keyword>
<dbReference type="GO" id="GO:0016036">
    <property type="term" value="P:cellular response to phosphate starvation"/>
    <property type="evidence" value="ECO:0007669"/>
    <property type="project" value="TreeGrafter"/>
</dbReference>
<gene>
    <name evidence="10" type="ORF">CPT75_12350</name>
</gene>
<dbReference type="Pfam" id="PF00512">
    <property type="entry name" value="HisKA"/>
    <property type="match status" value="1"/>
</dbReference>
<keyword evidence="11" id="KW-1185">Reference proteome</keyword>
<dbReference type="Gene3D" id="3.30.565.10">
    <property type="entry name" value="Histidine kinase-like ATPase, C-terminal domain"/>
    <property type="match status" value="1"/>
</dbReference>